<sequence length="62" mass="7087">MCGGLFGGRFYTLHSLSCLFVGCAQKPRSHSYLCSRGFLPLPPRCILNDFVYILHFIFCLNR</sequence>
<reference evidence="1" key="1">
    <citation type="submission" date="2018-11" db="EMBL/GenBank/DDBJ databases">
        <authorList>
            <consortium name="PulseNet: The National Subtyping Network for Foodborne Disease Surveillance"/>
            <person name="Tarr C.L."/>
            <person name="Trees E."/>
            <person name="Katz L.S."/>
            <person name="Carleton-Romer H.A."/>
            <person name="Stroika S."/>
            <person name="Kucerova Z."/>
            <person name="Roache K.F."/>
            <person name="Sabol A.L."/>
            <person name="Besser J."/>
            <person name="Gerner-Smidt P."/>
        </authorList>
    </citation>
    <scope>NUCLEOTIDE SEQUENCE [LARGE SCALE GENOMIC DNA]</scope>
    <source>
        <strain evidence="1">PNUSAS058450</strain>
    </source>
</reference>
<accession>A0A3I2B2N8</accession>
<name>A0A3I2B2N8_SALER</name>
<gene>
    <name evidence="1" type="ORF">EE393_02720</name>
</gene>
<dbReference type="EMBL" id="RNKS01000003">
    <property type="protein sequence ID" value="MGD27950.1"/>
    <property type="molecule type" value="Genomic_DNA"/>
</dbReference>
<evidence type="ECO:0000313" key="1">
    <source>
        <dbReference type="EMBL" id="MGD27950.1"/>
    </source>
</evidence>
<dbReference type="AlphaFoldDB" id="A0A3I2B2N8"/>
<dbReference type="Proteomes" id="UP000885336">
    <property type="component" value="Unassembled WGS sequence"/>
</dbReference>
<comment type="caution">
    <text evidence="1">The sequence shown here is derived from an EMBL/GenBank/DDBJ whole genome shotgun (WGS) entry which is preliminary data.</text>
</comment>
<organism evidence="1">
    <name type="scientific">Salmonella enterica</name>
    <name type="common">Salmonella choleraesuis</name>
    <dbReference type="NCBI Taxonomy" id="28901"/>
    <lineage>
        <taxon>Bacteria</taxon>
        <taxon>Pseudomonadati</taxon>
        <taxon>Pseudomonadota</taxon>
        <taxon>Gammaproteobacteria</taxon>
        <taxon>Enterobacterales</taxon>
        <taxon>Enterobacteriaceae</taxon>
        <taxon>Salmonella</taxon>
    </lineage>
</organism>
<proteinExistence type="predicted"/>
<protein>
    <submittedName>
        <fullName evidence="1">Uncharacterized protein</fullName>
    </submittedName>
</protein>